<proteinExistence type="predicted"/>
<dbReference type="RefSeq" id="WP_066492793.1">
    <property type="nucleotide sequence ID" value="NZ_CP013388.1"/>
</dbReference>
<sequence>MILPPFDPPKLPEMTEWWKQCTYADVHRLILEVQHQRLTLWELRGCVADASRRARAIDPVLLEYGAPLRRLGTVIDKEIERAQPIVRSRQSVAPFSDEWRARQAIRCSLHAAPDDPVPCADAKQFPEFRRVTWRELRERWRWLDRKKTRTLTVEQRMVLEIAFVRRKILDQVWKMVAAVEAEAAADGKALFTVDRLKRFLDVEREDGDSF</sequence>
<gene>
    <name evidence="1" type="ORF">WS71_03575</name>
</gene>
<evidence type="ECO:0008006" key="3">
    <source>
        <dbReference type="Google" id="ProtNLM"/>
    </source>
</evidence>
<organism evidence="1 2">
    <name type="scientific">Burkholderia mayonis</name>
    <dbReference type="NCBI Taxonomy" id="1385591"/>
    <lineage>
        <taxon>Bacteria</taxon>
        <taxon>Pseudomonadati</taxon>
        <taxon>Pseudomonadota</taxon>
        <taxon>Betaproteobacteria</taxon>
        <taxon>Burkholderiales</taxon>
        <taxon>Burkholderiaceae</taxon>
        <taxon>Burkholderia</taxon>
        <taxon>pseudomallei group</taxon>
    </lineage>
</organism>
<evidence type="ECO:0000313" key="1">
    <source>
        <dbReference type="EMBL" id="AOJ06505.1"/>
    </source>
</evidence>
<dbReference type="EMBL" id="CP013388">
    <property type="protein sequence ID" value="AOJ06505.1"/>
    <property type="molecule type" value="Genomic_DNA"/>
</dbReference>
<evidence type="ECO:0000313" key="2">
    <source>
        <dbReference type="Proteomes" id="UP000067711"/>
    </source>
</evidence>
<protein>
    <recommendedName>
        <fullName evidence="3">GP32 family protein</fullName>
    </recommendedName>
</protein>
<dbReference type="AlphaFoldDB" id="A0A1B4FS44"/>
<name>A0A1B4FS44_9BURK</name>
<accession>A0A1B4FS44</accession>
<dbReference type="Proteomes" id="UP000067711">
    <property type="component" value="Chromosome 2"/>
</dbReference>
<reference evidence="1 2" key="1">
    <citation type="submission" date="2015-12" db="EMBL/GenBank/DDBJ databases">
        <title>Diversity of Burkholderia near neighbor genomes.</title>
        <authorList>
            <person name="Sahl J."/>
            <person name="Wagner D."/>
            <person name="Keim P."/>
        </authorList>
    </citation>
    <scope>NUCLEOTIDE SEQUENCE [LARGE SCALE GENOMIC DNA]</scope>
    <source>
        <strain evidence="1 2">BDU8</strain>
    </source>
</reference>